<evidence type="ECO:0000313" key="3">
    <source>
        <dbReference type="Proteomes" id="UP001597502"/>
    </source>
</evidence>
<dbReference type="RefSeq" id="WP_382393657.1">
    <property type="nucleotide sequence ID" value="NZ_JBHUNA010000021.1"/>
</dbReference>
<evidence type="ECO:0008006" key="4">
    <source>
        <dbReference type="Google" id="ProtNLM"/>
    </source>
</evidence>
<feature type="coiled-coil region" evidence="1">
    <location>
        <begin position="37"/>
        <end position="64"/>
    </location>
</feature>
<dbReference type="EMBL" id="JBHUNA010000021">
    <property type="protein sequence ID" value="MFD2761297.1"/>
    <property type="molecule type" value="Genomic_DNA"/>
</dbReference>
<sequence>MGLYMNRDEHPLVYKNDTAIPEPNQGYFHKDTFSEMIQEQKEVNKQLSNAFQELKKTHQQQNRAAAGKWQEITRQLNALKEREEEQVVFENQALEWLQTLEENNKQLAAMLETDDTHKQETAARIDALSQSNQEIAARLAAYESWNSGIKEHLEKLAEQNEQLSTQLSEQDQTQDNMLNRLGNQEALLEKVNRQISEFRAILYERSSHLAEKIEDSCKVTSSYVYKLMRGSDQPLTLLMDQKKVENDSRE</sequence>
<proteinExistence type="predicted"/>
<name>A0ABW5V5P6_9BACI</name>
<gene>
    <name evidence="2" type="ORF">ACFSUO_09975</name>
</gene>
<feature type="coiled-coil region" evidence="1">
    <location>
        <begin position="146"/>
        <end position="173"/>
    </location>
</feature>
<evidence type="ECO:0000313" key="2">
    <source>
        <dbReference type="EMBL" id="MFD2761297.1"/>
    </source>
</evidence>
<evidence type="ECO:0000256" key="1">
    <source>
        <dbReference type="SAM" id="Coils"/>
    </source>
</evidence>
<keyword evidence="1" id="KW-0175">Coiled coil</keyword>
<dbReference type="Proteomes" id="UP001597502">
    <property type="component" value="Unassembled WGS sequence"/>
</dbReference>
<accession>A0ABW5V5P6</accession>
<comment type="caution">
    <text evidence="2">The sequence shown here is derived from an EMBL/GenBank/DDBJ whole genome shotgun (WGS) entry which is preliminary data.</text>
</comment>
<organism evidence="2 3">
    <name type="scientific">Lentibacillus juripiscarius</name>
    <dbReference type="NCBI Taxonomy" id="257446"/>
    <lineage>
        <taxon>Bacteria</taxon>
        <taxon>Bacillati</taxon>
        <taxon>Bacillota</taxon>
        <taxon>Bacilli</taxon>
        <taxon>Bacillales</taxon>
        <taxon>Bacillaceae</taxon>
        <taxon>Lentibacillus</taxon>
    </lineage>
</organism>
<keyword evidence="3" id="KW-1185">Reference proteome</keyword>
<protein>
    <recommendedName>
        <fullName evidence="4">Exonuclease SbcC</fullName>
    </recommendedName>
</protein>
<reference evidence="3" key="1">
    <citation type="journal article" date="2019" name="Int. J. Syst. Evol. Microbiol.">
        <title>The Global Catalogue of Microorganisms (GCM) 10K type strain sequencing project: providing services to taxonomists for standard genome sequencing and annotation.</title>
        <authorList>
            <consortium name="The Broad Institute Genomics Platform"/>
            <consortium name="The Broad Institute Genome Sequencing Center for Infectious Disease"/>
            <person name="Wu L."/>
            <person name="Ma J."/>
        </authorList>
    </citation>
    <scope>NUCLEOTIDE SEQUENCE [LARGE SCALE GENOMIC DNA]</scope>
    <source>
        <strain evidence="3">TISTR 1535</strain>
    </source>
</reference>